<comment type="similarity">
    <text evidence="2">Belongs to the UPF0053 family. Hemolysin C subfamily.</text>
</comment>
<gene>
    <name evidence="13" type="ORF">SAMN05192570_2636</name>
</gene>
<comment type="subcellular location">
    <subcellularLocation>
        <location evidence="1">Membrane</location>
        <topology evidence="1">Multi-pass membrane protein</topology>
    </subcellularLocation>
</comment>
<evidence type="ECO:0000256" key="4">
    <source>
        <dbReference type="ARBA" id="ARBA00022737"/>
    </source>
</evidence>
<dbReference type="STRING" id="871741.SAMN05192570_2636"/>
<organism evidence="13 14">
    <name type="scientific">Brevundimonas viscosa</name>
    <dbReference type="NCBI Taxonomy" id="871741"/>
    <lineage>
        <taxon>Bacteria</taxon>
        <taxon>Pseudomonadati</taxon>
        <taxon>Pseudomonadota</taxon>
        <taxon>Alphaproteobacteria</taxon>
        <taxon>Caulobacterales</taxon>
        <taxon>Caulobacteraceae</taxon>
        <taxon>Brevundimonas</taxon>
    </lineage>
</organism>
<evidence type="ECO:0000256" key="8">
    <source>
        <dbReference type="PROSITE-ProRule" id="PRU00703"/>
    </source>
</evidence>
<dbReference type="InterPro" id="IPR000644">
    <property type="entry name" value="CBS_dom"/>
</dbReference>
<keyword evidence="7 9" id="KW-0472">Membrane</keyword>
<evidence type="ECO:0000256" key="5">
    <source>
        <dbReference type="ARBA" id="ARBA00022989"/>
    </source>
</evidence>
<evidence type="ECO:0000256" key="10">
    <source>
        <dbReference type="SAM" id="Phobius"/>
    </source>
</evidence>
<evidence type="ECO:0000256" key="9">
    <source>
        <dbReference type="PROSITE-ProRule" id="PRU01193"/>
    </source>
</evidence>
<dbReference type="InterPro" id="IPR005170">
    <property type="entry name" value="Transptr-assoc_dom"/>
</dbReference>
<dbReference type="PANTHER" id="PTHR22777:SF17">
    <property type="entry name" value="UPF0053 PROTEIN SLL0260"/>
    <property type="match status" value="1"/>
</dbReference>
<dbReference type="AlphaFoldDB" id="A0A1I6SSS4"/>
<dbReference type="Gene3D" id="3.30.465.10">
    <property type="match status" value="1"/>
</dbReference>
<dbReference type="SUPFAM" id="SSF56176">
    <property type="entry name" value="FAD-binding/transporter-associated domain-like"/>
    <property type="match status" value="1"/>
</dbReference>
<dbReference type="PROSITE" id="PS51371">
    <property type="entry name" value="CBS"/>
    <property type="match status" value="2"/>
</dbReference>
<evidence type="ECO:0000256" key="6">
    <source>
        <dbReference type="ARBA" id="ARBA00023122"/>
    </source>
</evidence>
<evidence type="ECO:0000256" key="3">
    <source>
        <dbReference type="ARBA" id="ARBA00022692"/>
    </source>
</evidence>
<dbReference type="EMBL" id="FOZV01000006">
    <property type="protein sequence ID" value="SFS79984.1"/>
    <property type="molecule type" value="Genomic_DNA"/>
</dbReference>
<keyword evidence="3 9" id="KW-0812">Transmembrane</keyword>
<feature type="transmembrane region" description="Helical" evidence="10">
    <location>
        <begin position="98"/>
        <end position="119"/>
    </location>
</feature>
<evidence type="ECO:0000256" key="1">
    <source>
        <dbReference type="ARBA" id="ARBA00004141"/>
    </source>
</evidence>
<dbReference type="Pfam" id="PF00571">
    <property type="entry name" value="CBS"/>
    <property type="match status" value="2"/>
</dbReference>
<name>A0A1I6SSS4_9CAUL</name>
<evidence type="ECO:0000313" key="13">
    <source>
        <dbReference type="EMBL" id="SFS79984.1"/>
    </source>
</evidence>
<keyword evidence="4" id="KW-0677">Repeat</keyword>
<dbReference type="SUPFAM" id="SSF54631">
    <property type="entry name" value="CBS-domain pair"/>
    <property type="match status" value="1"/>
</dbReference>
<dbReference type="InterPro" id="IPR044751">
    <property type="entry name" value="Ion_transp-like_CBS"/>
</dbReference>
<dbReference type="InterPro" id="IPR036318">
    <property type="entry name" value="FAD-bd_PCMH-like_sf"/>
</dbReference>
<feature type="transmembrane region" description="Helical" evidence="10">
    <location>
        <begin position="139"/>
        <end position="159"/>
    </location>
</feature>
<dbReference type="SMART" id="SM01091">
    <property type="entry name" value="CorC_HlyC"/>
    <property type="match status" value="1"/>
</dbReference>
<dbReference type="PROSITE" id="PS51846">
    <property type="entry name" value="CNNM"/>
    <property type="match status" value="1"/>
</dbReference>
<keyword evidence="14" id="KW-1185">Reference proteome</keyword>
<evidence type="ECO:0000256" key="7">
    <source>
        <dbReference type="ARBA" id="ARBA00023136"/>
    </source>
</evidence>
<dbReference type="Pfam" id="PF01595">
    <property type="entry name" value="CNNM"/>
    <property type="match status" value="1"/>
</dbReference>
<dbReference type="Gene3D" id="3.10.580.10">
    <property type="entry name" value="CBS-domain"/>
    <property type="match status" value="1"/>
</dbReference>
<keyword evidence="5 9" id="KW-1133">Transmembrane helix</keyword>
<dbReference type="Proteomes" id="UP000198788">
    <property type="component" value="Unassembled WGS sequence"/>
</dbReference>
<accession>A0A1I6SSS4</accession>
<protein>
    <submittedName>
        <fullName evidence="13">Putative hemolysin</fullName>
    </submittedName>
</protein>
<dbReference type="InterPro" id="IPR016169">
    <property type="entry name" value="FAD-bd_PCMH_sub2"/>
</dbReference>
<dbReference type="GO" id="GO:0050660">
    <property type="term" value="F:flavin adenine dinucleotide binding"/>
    <property type="evidence" value="ECO:0007669"/>
    <property type="project" value="InterPro"/>
</dbReference>
<proteinExistence type="inferred from homology"/>
<dbReference type="PANTHER" id="PTHR22777">
    <property type="entry name" value="HEMOLYSIN-RELATED"/>
    <property type="match status" value="1"/>
</dbReference>
<dbReference type="InterPro" id="IPR046342">
    <property type="entry name" value="CBS_dom_sf"/>
</dbReference>
<feature type="domain" description="CBS" evidence="11">
    <location>
        <begin position="284"/>
        <end position="344"/>
    </location>
</feature>
<feature type="transmembrane region" description="Helical" evidence="10">
    <location>
        <begin position="58"/>
        <end position="77"/>
    </location>
</feature>
<dbReference type="InterPro" id="IPR002550">
    <property type="entry name" value="CNNM"/>
</dbReference>
<evidence type="ECO:0000259" key="11">
    <source>
        <dbReference type="PROSITE" id="PS51371"/>
    </source>
</evidence>
<feature type="domain" description="CNNM transmembrane" evidence="12">
    <location>
        <begin position="1"/>
        <end position="200"/>
    </location>
</feature>
<sequence length="446" mass="48826">MLAIAIAVVLLLVVLNGLFAMTELAVVSSRKSRLQSRAERGDRGARAALHLAEEPTHFLSAVQVGITLIGILAGAYGQATIAGELDRILETSVPAMAPYSQFIATAIVVVFITYVSLIVGELVPKRLALIFPEAIAAKMAAPISTLAIVLKPFVLLLTASTSGILKLMGVKDRDGTDVTQEEVETILAEGTSAGLIEPEEQEMIEEILTLGDRPIRVAMTPRHEVFWIALDDSEEQLRQEIRTCPYSRIVVARENDVDNPLGVVHKKDLLDSLLDNGEFNVERLVQTPAFIPQSTSVLKALEILKASKVHMAFLVDEFGAFEGVVTATDLLEMIAGDFDEGHDEGEAMVRQREDGSWLVDGQTDLEDLCDLLGEDFGDQEGFHTVAGLVLHQLSRVPDEGEVLQLGRFEVEVIDMDDRRIDKLLFRQVVEKSDERAAVQAHQDEQG</sequence>
<dbReference type="Pfam" id="PF03471">
    <property type="entry name" value="CorC_HlyC"/>
    <property type="match status" value="1"/>
</dbReference>
<dbReference type="CDD" id="cd04590">
    <property type="entry name" value="CBS_pair_CorC_HlyC_assoc"/>
    <property type="match status" value="1"/>
</dbReference>
<evidence type="ECO:0000259" key="12">
    <source>
        <dbReference type="PROSITE" id="PS51846"/>
    </source>
</evidence>
<evidence type="ECO:0000313" key="14">
    <source>
        <dbReference type="Proteomes" id="UP000198788"/>
    </source>
</evidence>
<evidence type="ECO:0000256" key="2">
    <source>
        <dbReference type="ARBA" id="ARBA00006446"/>
    </source>
</evidence>
<dbReference type="RefSeq" id="WP_177221883.1">
    <property type="nucleotide sequence ID" value="NZ_FOZV01000006.1"/>
</dbReference>
<keyword evidence="6 8" id="KW-0129">CBS domain</keyword>
<feature type="domain" description="CBS" evidence="11">
    <location>
        <begin position="219"/>
        <end position="279"/>
    </location>
</feature>
<dbReference type="GO" id="GO:0005886">
    <property type="term" value="C:plasma membrane"/>
    <property type="evidence" value="ECO:0007669"/>
    <property type="project" value="TreeGrafter"/>
</dbReference>
<reference evidence="14" key="1">
    <citation type="submission" date="2016-10" db="EMBL/GenBank/DDBJ databases">
        <authorList>
            <person name="Varghese N."/>
            <person name="Submissions S."/>
        </authorList>
    </citation>
    <scope>NUCLEOTIDE SEQUENCE [LARGE SCALE GENOMIC DNA]</scope>
    <source>
        <strain evidence="14">CGMCC 1.10683</strain>
    </source>
</reference>